<feature type="region of interest" description="Disordered" evidence="1">
    <location>
        <begin position="84"/>
        <end position="153"/>
    </location>
</feature>
<feature type="compositionally biased region" description="Basic residues" evidence="1">
    <location>
        <begin position="329"/>
        <end position="344"/>
    </location>
</feature>
<gene>
    <name evidence="2" type="ORF">PECAL_4P27650</name>
</gene>
<organism evidence="2 3">
    <name type="scientific">Pelagomonas calceolata</name>
    <dbReference type="NCBI Taxonomy" id="35677"/>
    <lineage>
        <taxon>Eukaryota</taxon>
        <taxon>Sar</taxon>
        <taxon>Stramenopiles</taxon>
        <taxon>Ochrophyta</taxon>
        <taxon>Pelagophyceae</taxon>
        <taxon>Pelagomonadales</taxon>
        <taxon>Pelagomonadaceae</taxon>
        <taxon>Pelagomonas</taxon>
    </lineage>
</organism>
<feature type="compositionally biased region" description="Basic and acidic residues" evidence="1">
    <location>
        <begin position="90"/>
        <end position="101"/>
    </location>
</feature>
<dbReference type="Proteomes" id="UP000789595">
    <property type="component" value="Unassembled WGS sequence"/>
</dbReference>
<feature type="region of interest" description="Disordered" evidence="1">
    <location>
        <begin position="329"/>
        <end position="355"/>
    </location>
</feature>
<proteinExistence type="predicted"/>
<feature type="compositionally biased region" description="Basic and acidic residues" evidence="1">
    <location>
        <begin position="345"/>
        <end position="355"/>
    </location>
</feature>
<evidence type="ECO:0000256" key="1">
    <source>
        <dbReference type="SAM" id="MobiDB-lite"/>
    </source>
</evidence>
<name>A0A8J2X562_9STRA</name>
<dbReference type="EMBL" id="CAKKNE010000004">
    <property type="protein sequence ID" value="CAH0375431.1"/>
    <property type="molecule type" value="Genomic_DNA"/>
</dbReference>
<protein>
    <submittedName>
        <fullName evidence="2">Uncharacterized protein</fullName>
    </submittedName>
</protein>
<evidence type="ECO:0000313" key="2">
    <source>
        <dbReference type="EMBL" id="CAH0375431.1"/>
    </source>
</evidence>
<keyword evidence="3" id="KW-1185">Reference proteome</keyword>
<comment type="caution">
    <text evidence="2">The sequence shown here is derived from an EMBL/GenBank/DDBJ whole genome shotgun (WGS) entry which is preliminary data.</text>
</comment>
<dbReference type="AlphaFoldDB" id="A0A8J2X562"/>
<reference evidence="2" key="1">
    <citation type="submission" date="2021-11" db="EMBL/GenBank/DDBJ databases">
        <authorList>
            <consortium name="Genoscope - CEA"/>
            <person name="William W."/>
        </authorList>
    </citation>
    <scope>NUCLEOTIDE SEQUENCE</scope>
</reference>
<sequence>MRFAGATFEKGKPRGRLHTEGYATLHNADGGRCLIDPKLIPVYTPGPASVYAVFNLPRARTPGLPFGRSTVERIADPLAPPRTAHLQKSTSERYCDAHPRDDDESTLFKGTLSGWSAVPTRESAPEAPRRPWTYGDGRRRKPRVKDHGCLYNHSTTRRGRSLARGWSDINSDSTVMTASVGPRPSALFTTSKKYTPLQYAVATDAIPLRPPGADSPGPCYLLERGELPDPHSYAASLSDVPRWRHRDAAPELRCPTPSAAHYDPDYALCRDARTEMKLASSGRHRIGGADEHLKYVESPGPVYGPDDSKKKRWGETAFKGWLKSHHAMAHRGPRFTRHRRKHGAGPRERNLDWIH</sequence>
<evidence type="ECO:0000313" key="3">
    <source>
        <dbReference type="Proteomes" id="UP000789595"/>
    </source>
</evidence>
<accession>A0A8J2X562</accession>